<dbReference type="RefSeq" id="XP_033432147.1">
    <property type="nucleotide sequence ID" value="XM_033566390.1"/>
</dbReference>
<dbReference type="AlphaFoldDB" id="A0A5M9N392"/>
<name>A0A5M9N392_9EURO</name>
<dbReference type="EMBL" id="QUQM01000002">
    <property type="protein sequence ID" value="KAA8652786.1"/>
    <property type="molecule type" value="Genomic_DNA"/>
</dbReference>
<reference evidence="1 2" key="1">
    <citation type="submission" date="2019-08" db="EMBL/GenBank/DDBJ databases">
        <title>The genome sequence of a newly discovered highly antifungal drug resistant Aspergillus species, Aspergillus tanneri NIH 1004.</title>
        <authorList>
            <person name="Mounaud S."/>
            <person name="Singh I."/>
            <person name="Joardar V."/>
            <person name="Pakala S."/>
            <person name="Pakala S."/>
            <person name="Venepally P."/>
            <person name="Chung J.K."/>
            <person name="Losada L."/>
            <person name="Nierman W.C."/>
        </authorList>
    </citation>
    <scope>NUCLEOTIDE SEQUENCE [LARGE SCALE GENOMIC DNA]</scope>
    <source>
        <strain evidence="1 2">NIH1004</strain>
    </source>
</reference>
<accession>A0A5M9N392</accession>
<dbReference type="PANTHER" id="PTHR37538">
    <property type="entry name" value="BTB DOMAIN-CONTAINING PROTEIN"/>
    <property type="match status" value="1"/>
</dbReference>
<dbReference type="OrthoDB" id="3594103at2759"/>
<dbReference type="Proteomes" id="UP000324241">
    <property type="component" value="Unassembled WGS sequence"/>
</dbReference>
<evidence type="ECO:0000313" key="2">
    <source>
        <dbReference type="Proteomes" id="UP000324241"/>
    </source>
</evidence>
<organism evidence="1 2">
    <name type="scientific">Aspergillus tanneri</name>
    <dbReference type="NCBI Taxonomy" id="1220188"/>
    <lineage>
        <taxon>Eukaryota</taxon>
        <taxon>Fungi</taxon>
        <taxon>Dikarya</taxon>
        <taxon>Ascomycota</taxon>
        <taxon>Pezizomycotina</taxon>
        <taxon>Eurotiomycetes</taxon>
        <taxon>Eurotiomycetidae</taxon>
        <taxon>Eurotiales</taxon>
        <taxon>Aspergillaceae</taxon>
        <taxon>Aspergillus</taxon>
        <taxon>Aspergillus subgen. Circumdati</taxon>
    </lineage>
</organism>
<protein>
    <submittedName>
        <fullName evidence="1">Uncharacterized protein</fullName>
    </submittedName>
</protein>
<proteinExistence type="predicted"/>
<dbReference type="PANTHER" id="PTHR37538:SF1">
    <property type="entry name" value="BTB DOMAIN-CONTAINING PROTEIN"/>
    <property type="match status" value="1"/>
</dbReference>
<comment type="caution">
    <text evidence="1">The sequence shown here is derived from an EMBL/GenBank/DDBJ whole genome shotgun (WGS) entry which is preliminary data.</text>
</comment>
<gene>
    <name evidence="1" type="ORF">ATNIH1004_001691</name>
</gene>
<evidence type="ECO:0000313" key="1">
    <source>
        <dbReference type="EMBL" id="KAA8652786.1"/>
    </source>
</evidence>
<dbReference type="GeneID" id="54324393"/>
<sequence>MAFAISPQLIITNQEYLPTQVVIITIGNKNYSIPENYILGYLLPQRKQTWSSRIILGDIDWDIGHTVLHFLYKGEYETIAYPGIQSDKSRIELEYKRSVQVYESLSIFQILRGARIIFSRFSEDKKWFYGYLHSKLSSSFVKDKTTFQLDEFYDEIADDPVLSKAVMKMVARVFTAQLSCLRHSPQATESGSEVDREPDELDICKLALAAPEEKPTYTARLAPSPNLNLLKNVMENSALKFRLNIAEAPPTLKECPSEESPVELVPVEDKEPIPNVHYEHGDNNGLGWGFAG</sequence>